<gene>
    <name evidence="1" type="ORF">DARMORV10_A03P68480.1</name>
</gene>
<dbReference type="Proteomes" id="UP001295469">
    <property type="component" value="Chromosome A03"/>
</dbReference>
<dbReference type="AlphaFoldDB" id="A0A816WP11"/>
<reference evidence="1" key="1">
    <citation type="submission" date="2021-01" db="EMBL/GenBank/DDBJ databases">
        <authorList>
            <consortium name="Genoscope - CEA"/>
            <person name="William W."/>
        </authorList>
    </citation>
    <scope>NUCLEOTIDE SEQUENCE</scope>
</reference>
<sequence>MANFALLPADLKVGHSVAPPSKFARLWDAGIVKESGDFMGVDMLLLDAQVILLLSKKKGRENEQRISNGINEAVEK</sequence>
<name>A0A816WP11_BRANA</name>
<dbReference type="EMBL" id="HG994357">
    <property type="protein sequence ID" value="CAF2134258.1"/>
    <property type="molecule type" value="Genomic_DNA"/>
</dbReference>
<proteinExistence type="predicted"/>
<protein>
    <submittedName>
        <fullName evidence="1">(rape) hypothetical protein</fullName>
    </submittedName>
</protein>
<organism evidence="1">
    <name type="scientific">Brassica napus</name>
    <name type="common">Rape</name>
    <dbReference type="NCBI Taxonomy" id="3708"/>
    <lineage>
        <taxon>Eukaryota</taxon>
        <taxon>Viridiplantae</taxon>
        <taxon>Streptophyta</taxon>
        <taxon>Embryophyta</taxon>
        <taxon>Tracheophyta</taxon>
        <taxon>Spermatophyta</taxon>
        <taxon>Magnoliopsida</taxon>
        <taxon>eudicotyledons</taxon>
        <taxon>Gunneridae</taxon>
        <taxon>Pentapetalae</taxon>
        <taxon>rosids</taxon>
        <taxon>malvids</taxon>
        <taxon>Brassicales</taxon>
        <taxon>Brassicaceae</taxon>
        <taxon>Brassiceae</taxon>
        <taxon>Brassica</taxon>
    </lineage>
</organism>
<evidence type="ECO:0000313" key="1">
    <source>
        <dbReference type="EMBL" id="CAF2134258.1"/>
    </source>
</evidence>
<accession>A0A816WP11</accession>